<accession>A0A4Q0S1G1</accession>
<gene>
    <name evidence="1" type="ORF">XH99_20405</name>
</gene>
<name>A0A4Q0S1G1_9BRAD</name>
<protein>
    <submittedName>
        <fullName evidence="1">Uncharacterized protein</fullName>
    </submittedName>
</protein>
<proteinExistence type="predicted"/>
<organism evidence="1 2">
    <name type="scientific">Bradyrhizobium nanningense</name>
    <dbReference type="NCBI Taxonomy" id="1325118"/>
    <lineage>
        <taxon>Bacteria</taxon>
        <taxon>Pseudomonadati</taxon>
        <taxon>Pseudomonadota</taxon>
        <taxon>Alphaproteobacteria</taxon>
        <taxon>Hyphomicrobiales</taxon>
        <taxon>Nitrobacteraceae</taxon>
        <taxon>Bradyrhizobium</taxon>
    </lineage>
</organism>
<reference evidence="1 2" key="1">
    <citation type="submission" date="2015-04" db="EMBL/GenBank/DDBJ databases">
        <title>Comparative genomics of rhizobia nodulating Arachis hypogaea in China.</title>
        <authorList>
            <person name="Li Y."/>
        </authorList>
    </citation>
    <scope>NUCLEOTIDE SEQUENCE [LARGE SCALE GENOMIC DNA]</scope>
    <source>
        <strain evidence="1 2">CCBAU 51757</strain>
    </source>
</reference>
<evidence type="ECO:0000313" key="1">
    <source>
        <dbReference type="EMBL" id="RXH26305.1"/>
    </source>
</evidence>
<evidence type="ECO:0000313" key="2">
    <source>
        <dbReference type="Proteomes" id="UP000289546"/>
    </source>
</evidence>
<dbReference type="EMBL" id="LBJQ01000082">
    <property type="protein sequence ID" value="RXH26305.1"/>
    <property type="molecule type" value="Genomic_DNA"/>
</dbReference>
<dbReference type="AlphaFoldDB" id="A0A4Q0S1G1"/>
<sequence>MPRTSGVIGDENDFATIGAAESTYAELIDINLVSNISGRSPRMISCSHWGMIEIPSTRSFSKSVSIVSVVFKGTNEPDTSFEAWAAASSHVS</sequence>
<dbReference type="Proteomes" id="UP000289546">
    <property type="component" value="Unassembled WGS sequence"/>
</dbReference>
<keyword evidence="2" id="KW-1185">Reference proteome</keyword>
<comment type="caution">
    <text evidence="1">The sequence shown here is derived from an EMBL/GenBank/DDBJ whole genome shotgun (WGS) entry which is preliminary data.</text>
</comment>